<accession>A0ABR2LFM5</accession>
<name>A0ABR2LFM5_9ASPA</name>
<keyword evidence="3" id="KW-1185">Reference proteome</keyword>
<protein>
    <submittedName>
        <fullName evidence="2">Uncharacterized protein</fullName>
    </submittedName>
</protein>
<evidence type="ECO:0000256" key="1">
    <source>
        <dbReference type="SAM" id="MobiDB-lite"/>
    </source>
</evidence>
<dbReference type="Proteomes" id="UP001412067">
    <property type="component" value="Unassembled WGS sequence"/>
</dbReference>
<evidence type="ECO:0000313" key="2">
    <source>
        <dbReference type="EMBL" id="KAK8939826.1"/>
    </source>
</evidence>
<sequence length="88" mass="9604">MAVGAAAEKAVYGDDDFGYVGDGSDIRISCKKSEIARPYVVDAMKDISNYVNQLLELNISKESCKSTSLKDPPHLRPKGLSNARLKDQ</sequence>
<dbReference type="EMBL" id="JBBWWR010000020">
    <property type="protein sequence ID" value="KAK8939826.1"/>
    <property type="molecule type" value="Genomic_DNA"/>
</dbReference>
<reference evidence="2 3" key="1">
    <citation type="journal article" date="2022" name="Nat. Plants">
        <title>Genomes of leafy and leafless Platanthera orchids illuminate the evolution of mycoheterotrophy.</title>
        <authorList>
            <person name="Li M.H."/>
            <person name="Liu K.W."/>
            <person name="Li Z."/>
            <person name="Lu H.C."/>
            <person name="Ye Q.L."/>
            <person name="Zhang D."/>
            <person name="Wang J.Y."/>
            <person name="Li Y.F."/>
            <person name="Zhong Z.M."/>
            <person name="Liu X."/>
            <person name="Yu X."/>
            <person name="Liu D.K."/>
            <person name="Tu X.D."/>
            <person name="Liu B."/>
            <person name="Hao Y."/>
            <person name="Liao X.Y."/>
            <person name="Jiang Y.T."/>
            <person name="Sun W.H."/>
            <person name="Chen J."/>
            <person name="Chen Y.Q."/>
            <person name="Ai Y."/>
            <person name="Zhai J.W."/>
            <person name="Wu S.S."/>
            <person name="Zhou Z."/>
            <person name="Hsiao Y.Y."/>
            <person name="Wu W.L."/>
            <person name="Chen Y.Y."/>
            <person name="Lin Y.F."/>
            <person name="Hsu J.L."/>
            <person name="Li C.Y."/>
            <person name="Wang Z.W."/>
            <person name="Zhao X."/>
            <person name="Zhong W.Y."/>
            <person name="Ma X.K."/>
            <person name="Ma L."/>
            <person name="Huang J."/>
            <person name="Chen G.Z."/>
            <person name="Huang M.Z."/>
            <person name="Huang L."/>
            <person name="Peng D.H."/>
            <person name="Luo Y.B."/>
            <person name="Zou S.Q."/>
            <person name="Chen S.P."/>
            <person name="Lan S."/>
            <person name="Tsai W.C."/>
            <person name="Van de Peer Y."/>
            <person name="Liu Z.J."/>
        </authorList>
    </citation>
    <scope>NUCLEOTIDE SEQUENCE [LARGE SCALE GENOMIC DNA]</scope>
    <source>
        <strain evidence="2">Lor288</strain>
    </source>
</reference>
<proteinExistence type="predicted"/>
<comment type="caution">
    <text evidence="2">The sequence shown here is derived from an EMBL/GenBank/DDBJ whole genome shotgun (WGS) entry which is preliminary data.</text>
</comment>
<feature type="region of interest" description="Disordered" evidence="1">
    <location>
        <begin position="64"/>
        <end position="88"/>
    </location>
</feature>
<organism evidence="2 3">
    <name type="scientific">Platanthera guangdongensis</name>
    <dbReference type="NCBI Taxonomy" id="2320717"/>
    <lineage>
        <taxon>Eukaryota</taxon>
        <taxon>Viridiplantae</taxon>
        <taxon>Streptophyta</taxon>
        <taxon>Embryophyta</taxon>
        <taxon>Tracheophyta</taxon>
        <taxon>Spermatophyta</taxon>
        <taxon>Magnoliopsida</taxon>
        <taxon>Liliopsida</taxon>
        <taxon>Asparagales</taxon>
        <taxon>Orchidaceae</taxon>
        <taxon>Orchidoideae</taxon>
        <taxon>Orchideae</taxon>
        <taxon>Orchidinae</taxon>
        <taxon>Platanthera</taxon>
    </lineage>
</organism>
<gene>
    <name evidence="2" type="ORF">KSP40_PGU009455</name>
</gene>
<evidence type="ECO:0000313" key="3">
    <source>
        <dbReference type="Proteomes" id="UP001412067"/>
    </source>
</evidence>